<keyword evidence="1" id="KW-0812">Transmembrane</keyword>
<gene>
    <name evidence="2" type="ORF">D9X91_04530</name>
</gene>
<dbReference type="EMBL" id="RCVZ01000002">
    <property type="protein sequence ID" value="RLQ97425.1"/>
    <property type="molecule type" value="Genomic_DNA"/>
</dbReference>
<sequence>MKVIKKLSILVIGIAVLLVLLTGYLYYFRGYHGSMYTSAASAKMKKDYRVTSSGDANGNGVSNIKEISANGVKLAGTLYDPLKGSINNTGGKMGFIVCIDVPRIAYGQAGISLADMLESDYEEHPEHYETAGGSNTPDTPYFFRRVRNVYDFAKGNGMLVQKAEEPKIGDIVFYGRYHSTLVVGVHDDGTYDEVEAHPKLVFVQEHKRKKWIPHDVARILE</sequence>
<protein>
    <submittedName>
        <fullName evidence="2">DUF1287 domain-containing protein</fullName>
    </submittedName>
</protein>
<name>A0A3L7K455_9BACI</name>
<dbReference type="Proteomes" id="UP000276770">
    <property type="component" value="Unassembled WGS sequence"/>
</dbReference>
<evidence type="ECO:0000313" key="2">
    <source>
        <dbReference type="EMBL" id="RLQ97425.1"/>
    </source>
</evidence>
<feature type="transmembrane region" description="Helical" evidence="1">
    <location>
        <begin position="7"/>
        <end position="27"/>
    </location>
</feature>
<dbReference type="OrthoDB" id="2964542at2"/>
<keyword evidence="1" id="KW-1133">Transmembrane helix</keyword>
<dbReference type="Pfam" id="PF06940">
    <property type="entry name" value="DUF1287"/>
    <property type="match status" value="1"/>
</dbReference>
<proteinExistence type="predicted"/>
<reference evidence="2 3" key="1">
    <citation type="submission" date="2018-10" db="EMBL/GenBank/DDBJ databases">
        <title>Falsibacillus sp. genome draft.</title>
        <authorList>
            <person name="Shi S."/>
        </authorList>
    </citation>
    <scope>NUCLEOTIDE SEQUENCE [LARGE SCALE GENOMIC DNA]</scope>
    <source>
        <strain evidence="2 3">GY 10110</strain>
    </source>
</reference>
<accession>A0A3L7K455</accession>
<comment type="caution">
    <text evidence="2">The sequence shown here is derived from an EMBL/GenBank/DDBJ whole genome shotgun (WGS) entry which is preliminary data.</text>
</comment>
<dbReference type="InterPro" id="IPR009706">
    <property type="entry name" value="DUF1287"/>
</dbReference>
<keyword evidence="1" id="KW-0472">Membrane</keyword>
<organism evidence="2 3">
    <name type="scientific">Falsibacillus albus</name>
    <dbReference type="NCBI Taxonomy" id="2478915"/>
    <lineage>
        <taxon>Bacteria</taxon>
        <taxon>Bacillati</taxon>
        <taxon>Bacillota</taxon>
        <taxon>Bacilli</taxon>
        <taxon>Bacillales</taxon>
        <taxon>Bacillaceae</taxon>
        <taxon>Falsibacillus</taxon>
    </lineage>
</organism>
<dbReference type="RefSeq" id="WP_121679375.1">
    <property type="nucleotide sequence ID" value="NZ_RCVZ01000002.1"/>
</dbReference>
<evidence type="ECO:0000313" key="3">
    <source>
        <dbReference type="Proteomes" id="UP000276770"/>
    </source>
</evidence>
<dbReference type="AlphaFoldDB" id="A0A3L7K455"/>
<keyword evidence="3" id="KW-1185">Reference proteome</keyword>
<evidence type="ECO:0000256" key="1">
    <source>
        <dbReference type="SAM" id="Phobius"/>
    </source>
</evidence>